<dbReference type="AlphaFoldDB" id="A0AAW2F560"/>
<evidence type="ECO:0000313" key="2">
    <source>
        <dbReference type="Proteomes" id="UP001430953"/>
    </source>
</evidence>
<comment type="caution">
    <text evidence="1">The sequence shown here is derived from an EMBL/GenBank/DDBJ whole genome shotgun (WGS) entry which is preliminary data.</text>
</comment>
<sequence length="90" mass="10237">MWQISGKLQKLLPLIKCERKRTPDTTAGYADEANYEHRGHVWTYRQSPLGRSIANGRDCQLACIIGDLSETDSDQWHPPALPFLSLRLSI</sequence>
<evidence type="ECO:0000313" key="1">
    <source>
        <dbReference type="EMBL" id="KAL0109267.1"/>
    </source>
</evidence>
<keyword evidence="2" id="KW-1185">Reference proteome</keyword>
<name>A0AAW2F560_9HYME</name>
<proteinExistence type="predicted"/>
<dbReference type="EMBL" id="JADYXP020000015">
    <property type="protein sequence ID" value="KAL0109267.1"/>
    <property type="molecule type" value="Genomic_DNA"/>
</dbReference>
<organism evidence="1 2">
    <name type="scientific">Cardiocondyla obscurior</name>
    <dbReference type="NCBI Taxonomy" id="286306"/>
    <lineage>
        <taxon>Eukaryota</taxon>
        <taxon>Metazoa</taxon>
        <taxon>Ecdysozoa</taxon>
        <taxon>Arthropoda</taxon>
        <taxon>Hexapoda</taxon>
        <taxon>Insecta</taxon>
        <taxon>Pterygota</taxon>
        <taxon>Neoptera</taxon>
        <taxon>Endopterygota</taxon>
        <taxon>Hymenoptera</taxon>
        <taxon>Apocrita</taxon>
        <taxon>Aculeata</taxon>
        <taxon>Formicoidea</taxon>
        <taxon>Formicidae</taxon>
        <taxon>Myrmicinae</taxon>
        <taxon>Cardiocondyla</taxon>
    </lineage>
</organism>
<dbReference type="Proteomes" id="UP001430953">
    <property type="component" value="Unassembled WGS sequence"/>
</dbReference>
<reference evidence="1 2" key="1">
    <citation type="submission" date="2023-03" db="EMBL/GenBank/DDBJ databases">
        <title>High recombination rates correlate with genetic variation in Cardiocondyla obscurior ants.</title>
        <authorList>
            <person name="Errbii M."/>
        </authorList>
    </citation>
    <scope>NUCLEOTIDE SEQUENCE [LARGE SCALE GENOMIC DNA]</scope>
    <source>
        <strain evidence="1">Alpha-2009</strain>
        <tissue evidence="1">Whole body</tissue>
    </source>
</reference>
<accession>A0AAW2F560</accession>
<protein>
    <submittedName>
        <fullName evidence="1">Uncharacterized protein</fullName>
    </submittedName>
</protein>
<gene>
    <name evidence="1" type="ORF">PUN28_014391</name>
</gene>